<evidence type="ECO:0000313" key="4">
    <source>
        <dbReference type="EMBL" id="NYD40393.1"/>
    </source>
</evidence>
<reference evidence="4 5" key="1">
    <citation type="submission" date="2020-07" db="EMBL/GenBank/DDBJ databases">
        <title>Sequencing the genomes of 1000 actinobacteria strains.</title>
        <authorList>
            <person name="Klenk H.-P."/>
        </authorList>
    </citation>
    <scope>NUCLEOTIDE SEQUENCE [LARGE SCALE GENOMIC DNA]</scope>
    <source>
        <strain evidence="4 5">DSM 21350</strain>
    </source>
</reference>
<comment type="subcellular location">
    <subcellularLocation>
        <location evidence="2">Gas vesicle</location>
    </subcellularLocation>
</comment>
<dbReference type="AlphaFoldDB" id="A0A7Y9E372"/>
<dbReference type="Pfam" id="PF06386">
    <property type="entry name" value="GvpL_GvpF"/>
    <property type="match status" value="1"/>
</dbReference>
<sequence>MADPGRYVYAVVRGLAPDALDGATGLDGGRLELVSHRGLTAVVSSVDLEEYGEAGLRANLEDLGWLERVARGHDAVVQAAAAGAPTAPLRLATICLDDAGVVERLDAWHDELEEVLDRVADRVEWSVKVYAARRPDAPPSGSAPAGSGAAYLQRKQAEARAARAEETTSLLLADEVHQRLVGVSVASRRLAAQDPRLTGRAERMLHNGAYLVAADDSDRFAAAIDEIVAGNPDVIVEHEGPWPPYSFATLEQS</sequence>
<dbReference type="RefSeq" id="WP_179662289.1">
    <property type="nucleotide sequence ID" value="NZ_JACCBG010000001.1"/>
</dbReference>
<protein>
    <recommendedName>
        <fullName evidence="6">GvpL/GvpF family gas vesicle protein</fullName>
    </recommendedName>
</protein>
<comment type="similarity">
    <text evidence="3">Belongs to the gas vesicle GvpF/GvpL family.</text>
</comment>
<accession>A0A7Y9E372</accession>
<evidence type="ECO:0000256" key="2">
    <source>
        <dbReference type="ARBA" id="ARBA00035108"/>
    </source>
</evidence>
<gene>
    <name evidence="4" type="ORF">BJZ21_000476</name>
</gene>
<evidence type="ECO:0000256" key="3">
    <source>
        <dbReference type="ARBA" id="ARBA00035643"/>
    </source>
</evidence>
<keyword evidence="1" id="KW-0304">Gas vesicle</keyword>
<dbReference type="GO" id="GO:0031412">
    <property type="term" value="P:gas vesicle organization"/>
    <property type="evidence" value="ECO:0007669"/>
    <property type="project" value="InterPro"/>
</dbReference>
<comment type="caution">
    <text evidence="4">The sequence shown here is derived from an EMBL/GenBank/DDBJ whole genome shotgun (WGS) entry which is preliminary data.</text>
</comment>
<evidence type="ECO:0008006" key="6">
    <source>
        <dbReference type="Google" id="ProtNLM"/>
    </source>
</evidence>
<dbReference type="Proteomes" id="UP000535511">
    <property type="component" value="Unassembled WGS sequence"/>
</dbReference>
<proteinExistence type="inferred from homology"/>
<dbReference type="InterPro" id="IPR009430">
    <property type="entry name" value="GvpL/GvpF"/>
</dbReference>
<dbReference type="EMBL" id="JACCBG010000001">
    <property type="protein sequence ID" value="NYD40393.1"/>
    <property type="molecule type" value="Genomic_DNA"/>
</dbReference>
<organism evidence="4 5">
    <name type="scientific">Nocardioides panaciterrulae</name>
    <dbReference type="NCBI Taxonomy" id="661492"/>
    <lineage>
        <taxon>Bacteria</taxon>
        <taxon>Bacillati</taxon>
        <taxon>Actinomycetota</taxon>
        <taxon>Actinomycetes</taxon>
        <taxon>Propionibacteriales</taxon>
        <taxon>Nocardioidaceae</taxon>
        <taxon>Nocardioides</taxon>
    </lineage>
</organism>
<name>A0A7Y9E372_9ACTN</name>
<evidence type="ECO:0000313" key="5">
    <source>
        <dbReference type="Proteomes" id="UP000535511"/>
    </source>
</evidence>
<keyword evidence="5" id="KW-1185">Reference proteome</keyword>
<dbReference type="PANTHER" id="PTHR36852:SF1">
    <property type="entry name" value="PROTEIN GVPL 2"/>
    <property type="match status" value="1"/>
</dbReference>
<evidence type="ECO:0000256" key="1">
    <source>
        <dbReference type="ARBA" id="ARBA00022987"/>
    </source>
</evidence>
<dbReference type="GO" id="GO:0031411">
    <property type="term" value="C:gas vesicle"/>
    <property type="evidence" value="ECO:0007669"/>
    <property type="project" value="UniProtKB-SubCell"/>
</dbReference>
<dbReference type="PANTHER" id="PTHR36852">
    <property type="entry name" value="PROTEIN GVPL 2"/>
    <property type="match status" value="1"/>
</dbReference>